<evidence type="ECO:0000256" key="6">
    <source>
        <dbReference type="ARBA" id="ARBA00022692"/>
    </source>
</evidence>
<dbReference type="PROSITE" id="PS51450">
    <property type="entry name" value="LRR"/>
    <property type="match status" value="1"/>
</dbReference>
<evidence type="ECO:0000256" key="9">
    <source>
        <dbReference type="ARBA" id="ARBA00022989"/>
    </source>
</evidence>
<proteinExistence type="inferred from homology"/>
<dbReference type="FunFam" id="3.80.10.10:FF:000095">
    <property type="entry name" value="LRR receptor-like serine/threonine-protein kinase GSO1"/>
    <property type="match status" value="1"/>
</dbReference>
<dbReference type="InterPro" id="IPR003591">
    <property type="entry name" value="Leu-rich_rpt_typical-subtyp"/>
</dbReference>
<evidence type="ECO:0000256" key="5">
    <source>
        <dbReference type="ARBA" id="ARBA00022614"/>
    </source>
</evidence>
<keyword evidence="6 13" id="KW-0812">Transmembrane</keyword>
<keyword evidence="3" id="KW-1003">Cell membrane</keyword>
<dbReference type="InParanoid" id="A0A7N2MI36"/>
<dbReference type="Gramene" id="QL09p014501:mrna">
    <property type="protein sequence ID" value="QL09p014501:mrna"/>
    <property type="gene ID" value="QL09p014501"/>
</dbReference>
<accession>A0A7N2MI36</accession>
<evidence type="ECO:0000313" key="15">
    <source>
        <dbReference type="EnsemblPlants" id="QL09p014501:mrna"/>
    </source>
</evidence>
<dbReference type="PRINTS" id="PR00019">
    <property type="entry name" value="LEURICHRPT"/>
</dbReference>
<dbReference type="Pfam" id="PF13855">
    <property type="entry name" value="LRR_8"/>
    <property type="match status" value="1"/>
</dbReference>
<dbReference type="AlphaFoldDB" id="A0A7N2MI36"/>
<evidence type="ECO:0000256" key="12">
    <source>
        <dbReference type="ARBA" id="ARBA00023180"/>
    </source>
</evidence>
<feature type="transmembrane region" description="Helical" evidence="13">
    <location>
        <begin position="611"/>
        <end position="633"/>
    </location>
</feature>
<keyword evidence="10 13" id="KW-0472">Membrane</keyword>
<evidence type="ECO:0000256" key="13">
    <source>
        <dbReference type="SAM" id="Phobius"/>
    </source>
</evidence>
<dbReference type="EnsemblPlants" id="QL09p014501:mrna">
    <property type="protein sequence ID" value="QL09p014501:mrna"/>
    <property type="gene ID" value="QL09p014501"/>
</dbReference>
<keyword evidence="12" id="KW-0325">Glycoprotein</keyword>
<evidence type="ECO:0000256" key="11">
    <source>
        <dbReference type="ARBA" id="ARBA00023170"/>
    </source>
</evidence>
<keyword evidence="11" id="KW-0675">Receptor</keyword>
<dbReference type="GO" id="GO:0005886">
    <property type="term" value="C:plasma membrane"/>
    <property type="evidence" value="ECO:0007669"/>
    <property type="project" value="UniProtKB-SubCell"/>
</dbReference>
<dbReference type="FunFam" id="3.80.10.10:FF:000722">
    <property type="entry name" value="Leucine-rich repeat receptor-like protein kinase"/>
    <property type="match status" value="1"/>
</dbReference>
<evidence type="ECO:0000256" key="1">
    <source>
        <dbReference type="ARBA" id="ARBA00004251"/>
    </source>
</evidence>
<evidence type="ECO:0000256" key="8">
    <source>
        <dbReference type="ARBA" id="ARBA00022737"/>
    </source>
</evidence>
<keyword evidence="7" id="KW-0732">Signal</keyword>
<dbReference type="InterPro" id="IPR046956">
    <property type="entry name" value="RLP23-like"/>
</dbReference>
<dbReference type="InterPro" id="IPR032675">
    <property type="entry name" value="LRR_dom_sf"/>
</dbReference>
<keyword evidence="4" id="KW-0597">Phosphoprotein</keyword>
<dbReference type="Pfam" id="PF08263">
    <property type="entry name" value="LRRNT_2"/>
    <property type="match status" value="1"/>
</dbReference>
<dbReference type="InterPro" id="IPR013210">
    <property type="entry name" value="LRR_N_plant-typ"/>
</dbReference>
<sequence length="658" mass="73462">MEASFRSLSFLSLFLAFLFLPNFFFFCTGLSDLRCIDTERHALLTFKQDLIDPLNRLSSWTVDGDCCHWLGVVCHNLTGHVDELHLRTSYPEGDFENGEQYEAYRRTMFGGPILVDLQNMTSLSHLNLSGNNFNSSTPNWLYRFSRLEFLNLRYNNLQGTISSAIGNLTSAISIDLSRNELGGKLPRSLGNLCNLREIRLSWNKWSQEISEILESLSGCLSDRLEILDLSDSQLHGHLTDELGISDMAPPSFWNLSSQFRYLNLSHNLINEEIPNSPVILFALAIDLSSNHFKGIIPDCLMNWNNLVVLNLGNNNFSGSIPASIGSLTNLNSLHLCNNTFSGILPSSLKSCEELVIIDVAENRFAGNIPSWIGHRCTSLMVLSLRSNYFHGHIPKELCALTSLQILDLSHNKLSGSIPRCVKNFRAMATNNISNEHLNSYRASIRYGEILPLESALLVIKGSIREYNTILQLVKSIDFSKNNLLGEIPKEVTSLQELQSLNLSCNFLNGSIPMNIGTMVLLESIDFSMNHLSGKIPSSMSSLTFLSHLNLSNNNLSGKIPLSTQLQSLAASSFIGNNLCGPPLKDNCTVNGVKPNYENTTSKDTNGLEVDWFYVSMALGFVVGFWGVCSSLLLNKPWRIMYFQFLDHLGYKLKSIVSL</sequence>
<keyword evidence="8" id="KW-0677">Repeat</keyword>
<dbReference type="SMART" id="SM00369">
    <property type="entry name" value="LRR_TYP"/>
    <property type="match status" value="7"/>
</dbReference>
<dbReference type="InterPro" id="IPR001611">
    <property type="entry name" value="Leu-rich_rpt"/>
</dbReference>
<dbReference type="PANTHER" id="PTHR48063:SF98">
    <property type="entry name" value="LRR RECEPTOR-LIKE SERINE_THREONINE-PROTEIN KINASE FLS2"/>
    <property type="match status" value="1"/>
</dbReference>
<evidence type="ECO:0000256" key="7">
    <source>
        <dbReference type="ARBA" id="ARBA00022729"/>
    </source>
</evidence>
<evidence type="ECO:0000256" key="3">
    <source>
        <dbReference type="ARBA" id="ARBA00022475"/>
    </source>
</evidence>
<keyword evidence="16" id="KW-1185">Reference proteome</keyword>
<dbReference type="SUPFAM" id="SSF52058">
    <property type="entry name" value="L domain-like"/>
    <property type="match status" value="2"/>
</dbReference>
<keyword evidence="5" id="KW-0433">Leucine-rich repeat</keyword>
<evidence type="ECO:0000256" key="4">
    <source>
        <dbReference type="ARBA" id="ARBA00022553"/>
    </source>
</evidence>
<reference evidence="15 16" key="1">
    <citation type="journal article" date="2016" name="G3 (Bethesda)">
        <title>First Draft Assembly and Annotation of the Genome of a California Endemic Oak Quercus lobata Nee (Fagaceae).</title>
        <authorList>
            <person name="Sork V.L."/>
            <person name="Fitz-Gibbon S.T."/>
            <person name="Puiu D."/>
            <person name="Crepeau M."/>
            <person name="Gugger P.F."/>
            <person name="Sherman R."/>
            <person name="Stevens K."/>
            <person name="Langley C.H."/>
            <person name="Pellegrini M."/>
            <person name="Salzberg S.L."/>
        </authorList>
    </citation>
    <scope>NUCLEOTIDE SEQUENCE [LARGE SCALE GENOMIC DNA]</scope>
    <source>
        <strain evidence="15 16">cv. SW786</strain>
    </source>
</reference>
<evidence type="ECO:0000256" key="2">
    <source>
        <dbReference type="ARBA" id="ARBA00009592"/>
    </source>
</evidence>
<comment type="subcellular location">
    <subcellularLocation>
        <location evidence="1">Cell membrane</location>
        <topology evidence="1">Single-pass type I membrane protein</topology>
    </subcellularLocation>
</comment>
<organism evidence="15 16">
    <name type="scientific">Quercus lobata</name>
    <name type="common">Valley oak</name>
    <dbReference type="NCBI Taxonomy" id="97700"/>
    <lineage>
        <taxon>Eukaryota</taxon>
        <taxon>Viridiplantae</taxon>
        <taxon>Streptophyta</taxon>
        <taxon>Embryophyta</taxon>
        <taxon>Tracheophyta</taxon>
        <taxon>Spermatophyta</taxon>
        <taxon>Magnoliopsida</taxon>
        <taxon>eudicotyledons</taxon>
        <taxon>Gunneridae</taxon>
        <taxon>Pentapetalae</taxon>
        <taxon>rosids</taxon>
        <taxon>fabids</taxon>
        <taxon>Fagales</taxon>
        <taxon>Fagaceae</taxon>
        <taxon>Quercus</taxon>
    </lineage>
</organism>
<protein>
    <recommendedName>
        <fullName evidence="14">Leucine-rich repeat-containing N-terminal plant-type domain-containing protein</fullName>
    </recommendedName>
</protein>
<name>A0A7N2MI36_QUELO</name>
<dbReference type="OMA" id="HSRIENG"/>
<dbReference type="EMBL" id="LRBV02000009">
    <property type="status" value="NOT_ANNOTATED_CDS"/>
    <property type="molecule type" value="Genomic_DNA"/>
</dbReference>
<keyword evidence="9 13" id="KW-1133">Transmembrane helix</keyword>
<dbReference type="Proteomes" id="UP000594261">
    <property type="component" value="Chromosome 9"/>
</dbReference>
<dbReference type="PANTHER" id="PTHR48063">
    <property type="entry name" value="LRR RECEPTOR-LIKE KINASE"/>
    <property type="match status" value="1"/>
</dbReference>
<reference evidence="15" key="2">
    <citation type="submission" date="2021-01" db="UniProtKB">
        <authorList>
            <consortium name="EnsemblPlants"/>
        </authorList>
    </citation>
    <scope>IDENTIFICATION</scope>
</reference>
<dbReference type="Gene3D" id="3.80.10.10">
    <property type="entry name" value="Ribonuclease Inhibitor"/>
    <property type="match status" value="3"/>
</dbReference>
<comment type="similarity">
    <text evidence="2">Belongs to the RLP family.</text>
</comment>
<evidence type="ECO:0000256" key="10">
    <source>
        <dbReference type="ARBA" id="ARBA00023136"/>
    </source>
</evidence>
<evidence type="ECO:0000259" key="14">
    <source>
        <dbReference type="Pfam" id="PF08263"/>
    </source>
</evidence>
<evidence type="ECO:0000313" key="16">
    <source>
        <dbReference type="Proteomes" id="UP000594261"/>
    </source>
</evidence>
<dbReference type="Pfam" id="PF00560">
    <property type="entry name" value="LRR_1"/>
    <property type="match status" value="8"/>
</dbReference>
<feature type="domain" description="Leucine-rich repeat-containing N-terminal plant-type" evidence="14">
    <location>
        <begin position="37"/>
        <end position="74"/>
    </location>
</feature>